<accession>A0AAV5F1T1</accession>
<evidence type="ECO:0000259" key="8">
    <source>
        <dbReference type="Pfam" id="PF23559"/>
    </source>
</evidence>
<keyword evidence="5" id="KW-0611">Plant defense</keyword>
<dbReference type="InterPro" id="IPR027417">
    <property type="entry name" value="P-loop_NTPase"/>
</dbReference>
<dbReference type="Pfam" id="PF18052">
    <property type="entry name" value="Rx_N"/>
    <property type="match status" value="1"/>
</dbReference>
<dbReference type="PANTHER" id="PTHR23155:SF1165">
    <property type="entry name" value="OS11G0676100 PROTEIN"/>
    <property type="match status" value="1"/>
</dbReference>
<dbReference type="InterPro" id="IPR041118">
    <property type="entry name" value="Rx_N"/>
</dbReference>
<evidence type="ECO:0000259" key="6">
    <source>
        <dbReference type="Pfam" id="PF00931"/>
    </source>
</evidence>
<evidence type="ECO:0000256" key="2">
    <source>
        <dbReference type="ARBA" id="ARBA00022614"/>
    </source>
</evidence>
<dbReference type="Pfam" id="PF23559">
    <property type="entry name" value="WHD_DRP"/>
    <property type="match status" value="1"/>
</dbReference>
<feature type="domain" description="NB-ARC" evidence="6">
    <location>
        <begin position="190"/>
        <end position="339"/>
    </location>
</feature>
<evidence type="ECO:0000313" key="9">
    <source>
        <dbReference type="EMBL" id="GJN28201.1"/>
    </source>
</evidence>
<dbReference type="Pfam" id="PF00931">
    <property type="entry name" value="NB-ARC"/>
    <property type="match status" value="1"/>
</dbReference>
<feature type="domain" description="Disease resistance N-terminal" evidence="7">
    <location>
        <begin position="9"/>
        <end position="88"/>
    </location>
</feature>
<protein>
    <submittedName>
        <fullName evidence="9">Uncharacterized protein</fullName>
    </submittedName>
</protein>
<dbReference type="EMBL" id="BQKI01000080">
    <property type="protein sequence ID" value="GJN28201.1"/>
    <property type="molecule type" value="Genomic_DNA"/>
</dbReference>
<dbReference type="AlphaFoldDB" id="A0AAV5F1T1"/>
<reference evidence="9" key="1">
    <citation type="journal article" date="2018" name="DNA Res.">
        <title>Multiple hybrid de novo genome assembly of finger millet, an orphan allotetraploid crop.</title>
        <authorList>
            <person name="Hatakeyama M."/>
            <person name="Aluri S."/>
            <person name="Balachadran M.T."/>
            <person name="Sivarajan S.R."/>
            <person name="Patrignani A."/>
            <person name="Gruter S."/>
            <person name="Poveda L."/>
            <person name="Shimizu-Inatsugi R."/>
            <person name="Baeten J."/>
            <person name="Francoijs K.J."/>
            <person name="Nataraja K.N."/>
            <person name="Reddy Y.A.N."/>
            <person name="Phadnis S."/>
            <person name="Ravikumar R.L."/>
            <person name="Schlapbach R."/>
            <person name="Sreeman S.M."/>
            <person name="Shimizu K.K."/>
        </authorList>
    </citation>
    <scope>NUCLEOTIDE SEQUENCE</scope>
</reference>
<keyword evidence="3" id="KW-0677">Repeat</keyword>
<evidence type="ECO:0000259" key="7">
    <source>
        <dbReference type="Pfam" id="PF18052"/>
    </source>
</evidence>
<evidence type="ECO:0000256" key="4">
    <source>
        <dbReference type="ARBA" id="ARBA00022741"/>
    </source>
</evidence>
<evidence type="ECO:0000313" key="10">
    <source>
        <dbReference type="Proteomes" id="UP001054889"/>
    </source>
</evidence>
<evidence type="ECO:0000256" key="1">
    <source>
        <dbReference type="ARBA" id="ARBA00008894"/>
    </source>
</evidence>
<dbReference type="FunFam" id="1.10.10.10:FF:000322">
    <property type="entry name" value="Probable disease resistance protein At1g63360"/>
    <property type="match status" value="1"/>
</dbReference>
<proteinExistence type="inferred from homology"/>
<dbReference type="GO" id="GO:0042742">
    <property type="term" value="P:defense response to bacterium"/>
    <property type="evidence" value="ECO:0007669"/>
    <property type="project" value="UniProtKB-ARBA"/>
</dbReference>
<comment type="similarity">
    <text evidence="1">Belongs to the disease resistance NB-LRR family.</text>
</comment>
<dbReference type="Gene3D" id="1.20.5.4130">
    <property type="match status" value="1"/>
</dbReference>
<dbReference type="InterPro" id="IPR002182">
    <property type="entry name" value="NB-ARC"/>
</dbReference>
<dbReference type="PRINTS" id="PR00364">
    <property type="entry name" value="DISEASERSIST"/>
</dbReference>
<dbReference type="Gene3D" id="1.10.10.10">
    <property type="entry name" value="Winged helix-like DNA-binding domain superfamily/Winged helix DNA-binding domain"/>
    <property type="match status" value="1"/>
</dbReference>
<dbReference type="InterPro" id="IPR036388">
    <property type="entry name" value="WH-like_DNA-bd_sf"/>
</dbReference>
<dbReference type="CDD" id="cd14798">
    <property type="entry name" value="RX-CC_like"/>
    <property type="match status" value="1"/>
</dbReference>
<dbReference type="GO" id="GO:0002758">
    <property type="term" value="P:innate immune response-activating signaling pathway"/>
    <property type="evidence" value="ECO:0007669"/>
    <property type="project" value="UniProtKB-ARBA"/>
</dbReference>
<dbReference type="GO" id="GO:0009626">
    <property type="term" value="P:plant-type hypersensitive response"/>
    <property type="evidence" value="ECO:0007669"/>
    <property type="project" value="UniProtKB-ARBA"/>
</dbReference>
<dbReference type="PANTHER" id="PTHR23155">
    <property type="entry name" value="DISEASE RESISTANCE PROTEIN RP"/>
    <property type="match status" value="1"/>
</dbReference>
<dbReference type="Proteomes" id="UP001054889">
    <property type="component" value="Unassembled WGS sequence"/>
</dbReference>
<dbReference type="InterPro" id="IPR058922">
    <property type="entry name" value="WHD_DRP"/>
</dbReference>
<dbReference type="InterPro" id="IPR038005">
    <property type="entry name" value="RX-like_CC"/>
</dbReference>
<keyword evidence="2" id="KW-0433">Leucine-rich repeat</keyword>
<evidence type="ECO:0000256" key="5">
    <source>
        <dbReference type="ARBA" id="ARBA00022821"/>
    </source>
</evidence>
<reference evidence="9" key="2">
    <citation type="submission" date="2021-12" db="EMBL/GenBank/DDBJ databases">
        <title>Resequencing data analysis of finger millet.</title>
        <authorList>
            <person name="Hatakeyama M."/>
            <person name="Aluri S."/>
            <person name="Balachadran M.T."/>
            <person name="Sivarajan S.R."/>
            <person name="Poveda L."/>
            <person name="Shimizu-Inatsugi R."/>
            <person name="Schlapbach R."/>
            <person name="Sreeman S.M."/>
            <person name="Shimizu K.K."/>
        </authorList>
    </citation>
    <scope>NUCLEOTIDE SEQUENCE</scope>
</reference>
<dbReference type="Gene3D" id="3.40.50.300">
    <property type="entry name" value="P-loop containing nucleotide triphosphate hydrolases"/>
    <property type="match status" value="1"/>
</dbReference>
<organism evidence="9 10">
    <name type="scientific">Eleusine coracana subsp. coracana</name>
    <dbReference type="NCBI Taxonomy" id="191504"/>
    <lineage>
        <taxon>Eukaryota</taxon>
        <taxon>Viridiplantae</taxon>
        <taxon>Streptophyta</taxon>
        <taxon>Embryophyta</taxon>
        <taxon>Tracheophyta</taxon>
        <taxon>Spermatophyta</taxon>
        <taxon>Magnoliopsida</taxon>
        <taxon>Liliopsida</taxon>
        <taxon>Poales</taxon>
        <taxon>Poaceae</taxon>
        <taxon>PACMAD clade</taxon>
        <taxon>Chloridoideae</taxon>
        <taxon>Cynodonteae</taxon>
        <taxon>Eleusininae</taxon>
        <taxon>Eleusine</taxon>
    </lineage>
</organism>
<dbReference type="SUPFAM" id="SSF52540">
    <property type="entry name" value="P-loop containing nucleoside triphosphate hydrolases"/>
    <property type="match status" value="1"/>
</dbReference>
<comment type="caution">
    <text evidence="9">The sequence shown here is derived from an EMBL/GenBank/DDBJ whole genome shotgun (WGS) entry which is preliminary data.</text>
</comment>
<keyword evidence="4" id="KW-0547">Nucleotide-binding</keyword>
<evidence type="ECO:0000256" key="3">
    <source>
        <dbReference type="ARBA" id="ARBA00022737"/>
    </source>
</evidence>
<sequence length="650" mass="73783">MATIFDNLVGSCAKKLQDLVTEEAIMTLGVKDDLNDLQRTMKQIQCFVSDAEQRKTEELAVDNWLYELKDATYKADDIIDLARLEGSKLVADDASSSKCSATCIISQMLCCLPSIQKDHEVAIRIKNLNSELEKISKLGENYLKLQNLQPREQVSTMRMKTCELVEPNIVGKETSVACTSVVELILAHKEKKTYKIGIVGTGGVGKTTLAQKVYNDDRIKGAFSNKAWICVSQEYSKDMLLKEILQNIRVKYMLDETVGELSRKLAAAVENKTLFLVLDDIWQHEVWTDLLRTPLETAATTIILVTTRNDIAARVIGVEDLYRVELMSDDVGWELLWKSMNVTEEAEVQSLRDTGMEIVRLCGGLPLAIKVIARVLVTKERTENQWKIFVNKTAWSMNKVPIELRGALYLSYDDLPRHLKQCFLYCALYPKDEGMYRSDLIRFWIAEGFVEEEEELLEDTAEDYYNELIYRHLLQPDPILPFGITRLCALRRLGLNDTPIDKVPKGIGELKYLNDVDGFPLSDGIDNCSPMQDGWGLDELCGLQKMRKLAVAISLKDIEFIAMGSLKVVENFLFLSERLVIVECEGLERVSNIPHVDLFFAHYCPNLSCVEKLDKLQHLVYTDDMQKKASVWLPGIQQKDKDLVVYVCNG</sequence>
<dbReference type="GO" id="GO:0043531">
    <property type="term" value="F:ADP binding"/>
    <property type="evidence" value="ECO:0007669"/>
    <property type="project" value="InterPro"/>
</dbReference>
<name>A0AAV5F1T1_ELECO</name>
<feature type="domain" description="Disease resistance protein winged helix" evidence="8">
    <location>
        <begin position="428"/>
        <end position="475"/>
    </location>
</feature>
<dbReference type="InterPro" id="IPR044974">
    <property type="entry name" value="Disease_R_plants"/>
</dbReference>
<keyword evidence="10" id="KW-1185">Reference proteome</keyword>
<gene>
    <name evidence="9" type="primary">gb16298</name>
    <name evidence="9" type="ORF">PR202_gb16298</name>
</gene>